<dbReference type="GO" id="GO:0016887">
    <property type="term" value="F:ATP hydrolysis activity"/>
    <property type="evidence" value="ECO:0007669"/>
    <property type="project" value="InterPro"/>
</dbReference>
<dbReference type="GO" id="GO:0005524">
    <property type="term" value="F:ATP binding"/>
    <property type="evidence" value="ECO:0007669"/>
    <property type="project" value="UniProtKB-KW"/>
</dbReference>
<accession>A0A1I0E3A5</accession>
<proteinExistence type="predicted"/>
<gene>
    <name evidence="5" type="ORF">SAMN04488546_2325</name>
</gene>
<dbReference type="Gene3D" id="3.40.50.300">
    <property type="entry name" value="P-loop containing nucleotide triphosphate hydrolases"/>
    <property type="match status" value="1"/>
</dbReference>
<dbReference type="RefSeq" id="WP_091443941.1">
    <property type="nucleotide sequence ID" value="NZ_FOIE01000004.1"/>
</dbReference>
<evidence type="ECO:0000313" key="6">
    <source>
        <dbReference type="Proteomes" id="UP000198507"/>
    </source>
</evidence>
<dbReference type="SUPFAM" id="SSF52540">
    <property type="entry name" value="P-loop containing nucleoside triphosphate hydrolases"/>
    <property type="match status" value="1"/>
</dbReference>
<reference evidence="6" key="1">
    <citation type="submission" date="2016-10" db="EMBL/GenBank/DDBJ databases">
        <authorList>
            <person name="Varghese N."/>
            <person name="Submissions S."/>
        </authorList>
    </citation>
    <scope>NUCLEOTIDE SEQUENCE [LARGE SCALE GENOMIC DNA]</scope>
    <source>
        <strain evidence="6">DSM 44209</strain>
    </source>
</reference>
<evidence type="ECO:0000259" key="4">
    <source>
        <dbReference type="PROSITE" id="PS50893"/>
    </source>
</evidence>
<feature type="domain" description="ABC transporter" evidence="4">
    <location>
        <begin position="3"/>
        <end position="235"/>
    </location>
</feature>
<keyword evidence="2" id="KW-0547">Nucleotide-binding</keyword>
<dbReference type="OrthoDB" id="3579586at2"/>
<dbReference type="PROSITE" id="PS50893">
    <property type="entry name" value="ABC_TRANSPORTER_2"/>
    <property type="match status" value="1"/>
</dbReference>
<evidence type="ECO:0000256" key="2">
    <source>
        <dbReference type="ARBA" id="ARBA00022741"/>
    </source>
</evidence>
<protein>
    <submittedName>
        <fullName evidence="5">Iron complex transport system ATP-binding protein</fullName>
    </submittedName>
</protein>
<dbReference type="InterPro" id="IPR003439">
    <property type="entry name" value="ABC_transporter-like_ATP-bd"/>
</dbReference>
<sequence>MTLEARDVAWRRGEALVVDGVTLRPTPGTTIGLLGPNGSGKSSLLRLLNGAARPSSGVVTLDGAELGSLSRRDVARAVAVVSQHAHTDTDIRVRDVVRLGRIPHRGFLGAAALRDEVAVAAALEHTGLTDKADRLWHTLSGGERQRAHIARALAQEPRELLLDEPTNHLDIRHQLELLSLVSRLPVTSVVALHDLNLAAMFCDEVIVLTRGRAVAGGPPGEVLTAELIARVYGVRAQVRADERGRLTVLFQPGPIDVPVESWGASDGSGSPGR</sequence>
<dbReference type="InterPro" id="IPR027417">
    <property type="entry name" value="P-loop_NTPase"/>
</dbReference>
<keyword evidence="6" id="KW-1185">Reference proteome</keyword>
<dbReference type="Proteomes" id="UP000198507">
    <property type="component" value="Unassembled WGS sequence"/>
</dbReference>
<keyword evidence="3 5" id="KW-0067">ATP-binding</keyword>
<name>A0A1I0E3A5_9ACTN</name>
<dbReference type="EMBL" id="FOIE01000004">
    <property type="protein sequence ID" value="SET39609.1"/>
    <property type="molecule type" value="Genomic_DNA"/>
</dbReference>
<dbReference type="InterPro" id="IPR003593">
    <property type="entry name" value="AAA+_ATPase"/>
</dbReference>
<dbReference type="SMART" id="SM00382">
    <property type="entry name" value="AAA"/>
    <property type="match status" value="1"/>
</dbReference>
<evidence type="ECO:0000256" key="1">
    <source>
        <dbReference type="ARBA" id="ARBA00022448"/>
    </source>
</evidence>
<evidence type="ECO:0000313" key="5">
    <source>
        <dbReference type="EMBL" id="SET39609.1"/>
    </source>
</evidence>
<dbReference type="PANTHER" id="PTHR42794">
    <property type="entry name" value="HEMIN IMPORT ATP-BINDING PROTEIN HMUV"/>
    <property type="match status" value="1"/>
</dbReference>
<dbReference type="CDD" id="cd03214">
    <property type="entry name" value="ABC_Iron-Siderophores_B12_Hemin"/>
    <property type="match status" value="1"/>
</dbReference>
<dbReference type="AlphaFoldDB" id="A0A1I0E3A5"/>
<keyword evidence="1" id="KW-0813">Transport</keyword>
<dbReference type="PANTHER" id="PTHR42794:SF2">
    <property type="entry name" value="ABC TRANSPORTER ATP-BINDING PROTEIN"/>
    <property type="match status" value="1"/>
</dbReference>
<evidence type="ECO:0000256" key="3">
    <source>
        <dbReference type="ARBA" id="ARBA00022840"/>
    </source>
</evidence>
<organism evidence="5 6">
    <name type="scientific">Geodermatophilus poikilotrophus</name>
    <dbReference type="NCBI Taxonomy" id="1333667"/>
    <lineage>
        <taxon>Bacteria</taxon>
        <taxon>Bacillati</taxon>
        <taxon>Actinomycetota</taxon>
        <taxon>Actinomycetes</taxon>
        <taxon>Geodermatophilales</taxon>
        <taxon>Geodermatophilaceae</taxon>
        <taxon>Geodermatophilus</taxon>
    </lineage>
</organism>
<dbReference type="FunFam" id="3.40.50.300:FF:000134">
    <property type="entry name" value="Iron-enterobactin ABC transporter ATP-binding protein"/>
    <property type="match status" value="1"/>
</dbReference>
<dbReference type="Pfam" id="PF00005">
    <property type="entry name" value="ABC_tran"/>
    <property type="match status" value="1"/>
</dbReference>